<protein>
    <submittedName>
        <fullName evidence="2">Uncharacterized protein</fullName>
    </submittedName>
</protein>
<gene>
    <name evidence="2" type="ORF">UX86_C0013G0021</name>
</gene>
<keyword evidence="1" id="KW-0812">Transmembrane</keyword>
<dbReference type="Proteomes" id="UP000034502">
    <property type="component" value="Unassembled WGS sequence"/>
</dbReference>
<dbReference type="EMBL" id="LCNU01000013">
    <property type="protein sequence ID" value="KKU64094.1"/>
    <property type="molecule type" value="Genomic_DNA"/>
</dbReference>
<keyword evidence="1" id="KW-0472">Membrane</keyword>
<accession>A0A0G1S3Q5</accession>
<reference evidence="2 3" key="1">
    <citation type="journal article" date="2015" name="Nature">
        <title>rRNA introns, odd ribosomes, and small enigmatic genomes across a large radiation of phyla.</title>
        <authorList>
            <person name="Brown C.T."/>
            <person name="Hug L.A."/>
            <person name="Thomas B.C."/>
            <person name="Sharon I."/>
            <person name="Castelle C.J."/>
            <person name="Singh A."/>
            <person name="Wilkins M.J."/>
            <person name="Williams K.H."/>
            <person name="Banfield J.F."/>
        </authorList>
    </citation>
    <scope>NUCLEOTIDE SEQUENCE [LARGE SCALE GENOMIC DNA]</scope>
</reference>
<dbReference type="STRING" id="1618364.UX86_C0013G0021"/>
<organism evidence="2 3">
    <name type="scientific">Candidatus Amesbacteria bacterium GW2011_GWC1_47_15</name>
    <dbReference type="NCBI Taxonomy" id="1618364"/>
    <lineage>
        <taxon>Bacteria</taxon>
        <taxon>Candidatus Amesiibacteriota</taxon>
    </lineage>
</organism>
<keyword evidence="1" id="KW-1133">Transmembrane helix</keyword>
<evidence type="ECO:0000313" key="2">
    <source>
        <dbReference type="EMBL" id="KKU64094.1"/>
    </source>
</evidence>
<name>A0A0G1S3Q5_9BACT</name>
<proteinExistence type="predicted"/>
<comment type="caution">
    <text evidence="2">The sequence shown here is derived from an EMBL/GenBank/DDBJ whole genome shotgun (WGS) entry which is preliminary data.</text>
</comment>
<sequence>MEIKQPIKITVIATIVVFGIAGYFIFTREAVKTKVFANNEQCEKETNYDCIYYLCDIPIGDLYQRLCVKGLGSGWYSSTEIGDNEVAQSETSLWKVYTSTEYKYRVSYPPDWELVQVTVKQFPAAVRFTKITKQGVNYLNDAVVDIIVEPNPLRKTPTEEWYREWVKQIPAGINLEGVKIEETTFKNMKALKIDNNTVFFTKGFNMFRITWHVAGDYDQSLVESTKKIFEQMLDTFAFID</sequence>
<evidence type="ECO:0000313" key="3">
    <source>
        <dbReference type="Proteomes" id="UP000034502"/>
    </source>
</evidence>
<dbReference type="AlphaFoldDB" id="A0A0G1S3Q5"/>
<evidence type="ECO:0000256" key="1">
    <source>
        <dbReference type="SAM" id="Phobius"/>
    </source>
</evidence>
<feature type="transmembrane region" description="Helical" evidence="1">
    <location>
        <begin position="7"/>
        <end position="26"/>
    </location>
</feature>